<protein>
    <submittedName>
        <fullName evidence="6">Transcriptional regulator</fullName>
    </submittedName>
</protein>
<gene>
    <name evidence="6" type="ORF">GCM10025867_42940</name>
</gene>
<dbReference type="InterPro" id="IPR036388">
    <property type="entry name" value="WH-like_DNA-bd_sf"/>
</dbReference>
<keyword evidence="7" id="KW-1185">Reference proteome</keyword>
<dbReference type="SUPFAM" id="SSF52172">
    <property type="entry name" value="CheY-like"/>
    <property type="match status" value="1"/>
</dbReference>
<dbReference type="Gene3D" id="3.30.450.40">
    <property type="match status" value="1"/>
</dbReference>
<keyword evidence="4" id="KW-0804">Transcription</keyword>
<dbReference type="InterPro" id="IPR012074">
    <property type="entry name" value="GAF_ANTAR"/>
</dbReference>
<name>A0ABM8GUA9_9MICO</name>
<proteinExistence type="predicted"/>
<evidence type="ECO:0000256" key="1">
    <source>
        <dbReference type="ARBA" id="ARBA00022679"/>
    </source>
</evidence>
<evidence type="ECO:0000259" key="5">
    <source>
        <dbReference type="PROSITE" id="PS50921"/>
    </source>
</evidence>
<evidence type="ECO:0000256" key="4">
    <source>
        <dbReference type="ARBA" id="ARBA00023163"/>
    </source>
</evidence>
<dbReference type="SMART" id="SM00065">
    <property type="entry name" value="GAF"/>
    <property type="match status" value="1"/>
</dbReference>
<feature type="domain" description="ANTAR" evidence="5">
    <location>
        <begin position="170"/>
        <end position="231"/>
    </location>
</feature>
<dbReference type="Pfam" id="PF13185">
    <property type="entry name" value="GAF_2"/>
    <property type="match status" value="1"/>
</dbReference>
<evidence type="ECO:0000313" key="6">
    <source>
        <dbReference type="EMBL" id="BDZ52053.1"/>
    </source>
</evidence>
<dbReference type="EMBL" id="AP027732">
    <property type="protein sequence ID" value="BDZ52053.1"/>
    <property type="molecule type" value="Genomic_DNA"/>
</dbReference>
<dbReference type="InterPro" id="IPR011006">
    <property type="entry name" value="CheY-like_superfamily"/>
</dbReference>
<accession>A0ABM8GUA9</accession>
<dbReference type="InterPro" id="IPR003018">
    <property type="entry name" value="GAF"/>
</dbReference>
<dbReference type="InterPro" id="IPR029016">
    <property type="entry name" value="GAF-like_dom_sf"/>
</dbReference>
<dbReference type="Pfam" id="PF03861">
    <property type="entry name" value="ANTAR"/>
    <property type="match status" value="1"/>
</dbReference>
<dbReference type="PROSITE" id="PS50921">
    <property type="entry name" value="ANTAR"/>
    <property type="match status" value="1"/>
</dbReference>
<organism evidence="6 7">
    <name type="scientific">Frondihabitans sucicola</name>
    <dbReference type="NCBI Taxonomy" id="1268041"/>
    <lineage>
        <taxon>Bacteria</taxon>
        <taxon>Bacillati</taxon>
        <taxon>Actinomycetota</taxon>
        <taxon>Actinomycetes</taxon>
        <taxon>Micrococcales</taxon>
        <taxon>Microbacteriaceae</taxon>
        <taxon>Frondihabitans</taxon>
    </lineage>
</organism>
<reference evidence="7" key="1">
    <citation type="journal article" date="2019" name="Int. J. Syst. Evol. Microbiol.">
        <title>The Global Catalogue of Microorganisms (GCM) 10K type strain sequencing project: providing services to taxonomists for standard genome sequencing and annotation.</title>
        <authorList>
            <consortium name="The Broad Institute Genomics Platform"/>
            <consortium name="The Broad Institute Genome Sequencing Center for Infectious Disease"/>
            <person name="Wu L."/>
            <person name="Ma J."/>
        </authorList>
    </citation>
    <scope>NUCLEOTIDE SEQUENCE [LARGE SCALE GENOMIC DNA]</scope>
    <source>
        <strain evidence="7">NBRC 108728</strain>
    </source>
</reference>
<keyword evidence="3" id="KW-0805">Transcription regulation</keyword>
<dbReference type="Gene3D" id="1.10.10.10">
    <property type="entry name" value="Winged helix-like DNA-binding domain superfamily/Winged helix DNA-binding domain"/>
    <property type="match status" value="1"/>
</dbReference>
<keyword evidence="1" id="KW-0808">Transferase</keyword>
<dbReference type="SUPFAM" id="SSF55781">
    <property type="entry name" value="GAF domain-like"/>
    <property type="match status" value="1"/>
</dbReference>
<keyword evidence="2" id="KW-0418">Kinase</keyword>
<sequence>MTGSTREAQLLDTFVTLADTLVVGFDTIDLLQILVERCVVLFDATDAGIMLDNGAGELEVIASTSERSHLIGLLQLGAGEGPCVEAYSTGRAVSVSDVEQIADRWPTFAARSTESGYAAVDAVPLRLRDTALGSLNLFREAPGALNPDDASAVQALADVATISILQERAVRQTDVARDQLQRALDSRVIIEQAKGIVSYTRDVDMDDAFKLIRDYSRSNRRRLSDVAAAVVDRSIRL</sequence>
<evidence type="ECO:0000256" key="3">
    <source>
        <dbReference type="ARBA" id="ARBA00023015"/>
    </source>
</evidence>
<dbReference type="SMART" id="SM01012">
    <property type="entry name" value="ANTAR"/>
    <property type="match status" value="1"/>
</dbReference>
<evidence type="ECO:0000313" key="7">
    <source>
        <dbReference type="Proteomes" id="UP001321486"/>
    </source>
</evidence>
<dbReference type="InterPro" id="IPR005561">
    <property type="entry name" value="ANTAR"/>
</dbReference>
<dbReference type="RefSeq" id="WP_286344694.1">
    <property type="nucleotide sequence ID" value="NZ_AP027732.1"/>
</dbReference>
<dbReference type="Proteomes" id="UP001321486">
    <property type="component" value="Chromosome"/>
</dbReference>
<dbReference type="PIRSF" id="PIRSF036625">
    <property type="entry name" value="GAF_ANTAR"/>
    <property type="match status" value="1"/>
</dbReference>
<evidence type="ECO:0000256" key="2">
    <source>
        <dbReference type="ARBA" id="ARBA00022777"/>
    </source>
</evidence>